<organism evidence="1 2">
    <name type="scientific">Panagrolaimus sp. ES5</name>
    <dbReference type="NCBI Taxonomy" id="591445"/>
    <lineage>
        <taxon>Eukaryota</taxon>
        <taxon>Metazoa</taxon>
        <taxon>Ecdysozoa</taxon>
        <taxon>Nematoda</taxon>
        <taxon>Chromadorea</taxon>
        <taxon>Rhabditida</taxon>
        <taxon>Tylenchina</taxon>
        <taxon>Panagrolaimomorpha</taxon>
        <taxon>Panagrolaimoidea</taxon>
        <taxon>Panagrolaimidae</taxon>
        <taxon>Panagrolaimus</taxon>
    </lineage>
</organism>
<evidence type="ECO:0000313" key="2">
    <source>
        <dbReference type="WBParaSite" id="ES5_v2.g9648.t1"/>
    </source>
</evidence>
<protein>
    <submittedName>
        <fullName evidence="2">Uncharacterized protein</fullName>
    </submittedName>
</protein>
<proteinExistence type="predicted"/>
<dbReference type="Proteomes" id="UP000887579">
    <property type="component" value="Unplaced"/>
</dbReference>
<sequence>MILLFIIYININAAMAFPRPAVPPPSSSSSVPSSSSSLPVPLPVPLNLPLKLQALNDLFPPLPPHCSKAIVTPSHPSSLSGSNAKNLRNRLNIGVGQTVCFKTDETSNSTTTVNSTTQLHTLTLSRLEQYHSITQRYRFAIPEVETKCICECSTKTAVCQAEEYSYGRCSGSNPSNTACHRTFFSDQPANGCPAGSGGEPRLCCELKFRPYENRTFTALRLEAPTTFAVLRYSAFSWENGRWNEEDKRTIRIYLDGSTQNQFLDAQKNLELSINSMGKSSNQLAAGMYFVENFGHGSYGELIQQPLNEVTDHNFERLGWFRQDSNGQFFVHNGYVMMDKIHRAKAENCMEQKFQSILDANFYINKLSNESTKFQIAESLNRTFRWIKSARVVDSEERHAIVTENEGTNLEITLTSNLIEKLLFVHNASKIQDFTATIIVDRFSNSVLNITVFNATGILNGYVKQIIDYKSEHIDSFTLYVPESFPVTRQLYARIKPYPTNTVQMVCLRPDDSPTTSEVCRPVESIQDELAKNEIDNRWSDEIGKCPECNHVSMDGLMKYLNPMSWASGVSSISDFFMLLADIVVYFSVAVAIYVIFTKCLYPIMKCCICPTMPCMPCYSKNVKK</sequence>
<dbReference type="WBParaSite" id="ES5_v2.g9648.t1">
    <property type="protein sequence ID" value="ES5_v2.g9648.t1"/>
    <property type="gene ID" value="ES5_v2.g9648"/>
</dbReference>
<evidence type="ECO:0000313" key="1">
    <source>
        <dbReference type="Proteomes" id="UP000887579"/>
    </source>
</evidence>
<accession>A0AC34GYU2</accession>
<reference evidence="2" key="1">
    <citation type="submission" date="2022-11" db="UniProtKB">
        <authorList>
            <consortium name="WormBaseParasite"/>
        </authorList>
    </citation>
    <scope>IDENTIFICATION</scope>
</reference>
<name>A0AC34GYU2_9BILA</name>